<protein>
    <recommendedName>
        <fullName evidence="3">histidine kinase</fullName>
        <ecNumber evidence="3">2.7.13.3</ecNumber>
    </recommendedName>
</protein>
<dbReference type="InterPro" id="IPR036097">
    <property type="entry name" value="HisK_dim/P_sf"/>
</dbReference>
<dbReference type="RefSeq" id="WP_377823429.1">
    <property type="nucleotide sequence ID" value="NZ_JBHSWJ010000002.1"/>
</dbReference>
<keyword evidence="10" id="KW-0812">Transmembrane</keyword>
<keyword evidence="6" id="KW-0808">Transferase</keyword>
<dbReference type="Pfam" id="PF00512">
    <property type="entry name" value="HisKA"/>
    <property type="match status" value="1"/>
</dbReference>
<keyword evidence="10" id="KW-1133">Transmembrane helix</keyword>
<evidence type="ECO:0000259" key="11">
    <source>
        <dbReference type="PROSITE" id="PS50109"/>
    </source>
</evidence>
<dbReference type="Gene3D" id="3.30.565.10">
    <property type="entry name" value="Histidine kinase-like ATPase, C-terminal domain"/>
    <property type="match status" value="1"/>
</dbReference>
<dbReference type="GO" id="GO:0016301">
    <property type="term" value="F:kinase activity"/>
    <property type="evidence" value="ECO:0007669"/>
    <property type="project" value="UniProtKB-KW"/>
</dbReference>
<keyword evidence="8" id="KW-0902">Two-component regulatory system</keyword>
<dbReference type="SMART" id="SM00387">
    <property type="entry name" value="HATPase_c"/>
    <property type="match status" value="1"/>
</dbReference>
<dbReference type="PANTHER" id="PTHR44936">
    <property type="entry name" value="SENSOR PROTEIN CREC"/>
    <property type="match status" value="1"/>
</dbReference>
<dbReference type="SUPFAM" id="SSF55874">
    <property type="entry name" value="ATPase domain of HSP90 chaperone/DNA topoisomerase II/histidine kinase"/>
    <property type="match status" value="1"/>
</dbReference>
<evidence type="ECO:0000256" key="4">
    <source>
        <dbReference type="ARBA" id="ARBA00022475"/>
    </source>
</evidence>
<gene>
    <name evidence="12" type="ORF">ACFQBT_13575</name>
</gene>
<proteinExistence type="predicted"/>
<evidence type="ECO:0000256" key="3">
    <source>
        <dbReference type="ARBA" id="ARBA00012438"/>
    </source>
</evidence>
<dbReference type="PROSITE" id="PS50109">
    <property type="entry name" value="HIS_KIN"/>
    <property type="match status" value="1"/>
</dbReference>
<dbReference type="CDD" id="cd00082">
    <property type="entry name" value="HisKA"/>
    <property type="match status" value="1"/>
</dbReference>
<evidence type="ECO:0000313" key="12">
    <source>
        <dbReference type="EMBL" id="MFC6714784.1"/>
    </source>
</evidence>
<comment type="catalytic activity">
    <reaction evidence="1">
        <text>ATP + protein L-histidine = ADP + protein N-phospho-L-histidine.</text>
        <dbReference type="EC" id="2.7.13.3"/>
    </reaction>
</comment>
<evidence type="ECO:0000256" key="2">
    <source>
        <dbReference type="ARBA" id="ARBA00004651"/>
    </source>
</evidence>
<keyword evidence="10" id="KW-0472">Membrane</keyword>
<dbReference type="InterPro" id="IPR004358">
    <property type="entry name" value="Sig_transdc_His_kin-like_C"/>
</dbReference>
<evidence type="ECO:0000256" key="1">
    <source>
        <dbReference type="ARBA" id="ARBA00000085"/>
    </source>
</evidence>
<dbReference type="SUPFAM" id="SSF47384">
    <property type="entry name" value="Homodimeric domain of signal transducing histidine kinase"/>
    <property type="match status" value="1"/>
</dbReference>
<dbReference type="InterPro" id="IPR005467">
    <property type="entry name" value="His_kinase_dom"/>
</dbReference>
<keyword evidence="4" id="KW-1003">Cell membrane</keyword>
<dbReference type="EMBL" id="JBHSWJ010000002">
    <property type="protein sequence ID" value="MFC6714784.1"/>
    <property type="molecule type" value="Genomic_DNA"/>
</dbReference>
<evidence type="ECO:0000256" key="6">
    <source>
        <dbReference type="ARBA" id="ARBA00022679"/>
    </source>
</evidence>
<accession>A0ABW2AVT0</accession>
<dbReference type="InterPro" id="IPR003594">
    <property type="entry name" value="HATPase_dom"/>
</dbReference>
<feature type="transmembrane region" description="Helical" evidence="10">
    <location>
        <begin position="33"/>
        <end position="53"/>
    </location>
</feature>
<dbReference type="Gene3D" id="1.10.287.130">
    <property type="match status" value="1"/>
</dbReference>
<dbReference type="Pfam" id="PF02518">
    <property type="entry name" value="HATPase_c"/>
    <property type="match status" value="1"/>
</dbReference>
<dbReference type="InterPro" id="IPR036890">
    <property type="entry name" value="HATPase_C_sf"/>
</dbReference>
<evidence type="ECO:0000256" key="8">
    <source>
        <dbReference type="ARBA" id="ARBA00023012"/>
    </source>
</evidence>
<dbReference type="PRINTS" id="PR00344">
    <property type="entry name" value="BCTRLSENSOR"/>
</dbReference>
<dbReference type="SMART" id="SM00388">
    <property type="entry name" value="HisKA"/>
    <property type="match status" value="1"/>
</dbReference>
<sequence>MRRRLTREGLVALTCAGLPPTVAGIAIATDWPARLAVLLAGVVSFAVACWLTVRNVDWVTSSVNELVRRAEDTRVGSSGPPLNSGVQEFDRIAAVFEQRAASLSRSIAAERDFAADASHQLRTPLTALMMRLDEIAETDDIVFIHEEAHAAIEQVERLTDVVEQLLHRTRTQDDEPAETVSLDSVIAALQREWQPAFTGARRAVRVTGQRGLQVLCARGDLAQVLSTLLENALIHGAGTVEVRARSNGPSVVVEVSDHGPGVDAALAPRIFERRVSTGGTGLGLALARDLAAANGGRLELRSAHPAVFALFLSESRS</sequence>
<comment type="caution">
    <text evidence="12">The sequence shown here is derived from an EMBL/GenBank/DDBJ whole genome shotgun (WGS) entry which is preliminary data.</text>
</comment>
<keyword evidence="5" id="KW-0597">Phosphoprotein</keyword>
<dbReference type="InterPro" id="IPR003661">
    <property type="entry name" value="HisK_dim/P_dom"/>
</dbReference>
<dbReference type="InterPro" id="IPR050980">
    <property type="entry name" value="2C_sensor_his_kinase"/>
</dbReference>
<dbReference type="Proteomes" id="UP001596356">
    <property type="component" value="Unassembled WGS sequence"/>
</dbReference>
<feature type="domain" description="Histidine kinase" evidence="11">
    <location>
        <begin position="116"/>
        <end position="316"/>
    </location>
</feature>
<evidence type="ECO:0000256" key="9">
    <source>
        <dbReference type="ARBA" id="ARBA00023026"/>
    </source>
</evidence>
<keyword evidence="9" id="KW-0843">Virulence</keyword>
<comment type="subcellular location">
    <subcellularLocation>
        <location evidence="2">Cell membrane</location>
        <topology evidence="2">Multi-pass membrane protein</topology>
    </subcellularLocation>
</comment>
<keyword evidence="13" id="KW-1185">Reference proteome</keyword>
<evidence type="ECO:0000313" key="13">
    <source>
        <dbReference type="Proteomes" id="UP001596356"/>
    </source>
</evidence>
<dbReference type="PANTHER" id="PTHR44936:SF9">
    <property type="entry name" value="SENSOR PROTEIN CREC"/>
    <property type="match status" value="1"/>
</dbReference>
<organism evidence="12 13">
    <name type="scientific">Branchiibius cervicis</name>
    <dbReference type="NCBI Taxonomy" id="908252"/>
    <lineage>
        <taxon>Bacteria</taxon>
        <taxon>Bacillati</taxon>
        <taxon>Actinomycetota</taxon>
        <taxon>Actinomycetes</taxon>
        <taxon>Micrococcales</taxon>
        <taxon>Dermacoccaceae</taxon>
        <taxon>Branchiibius</taxon>
    </lineage>
</organism>
<name>A0ABW2AVT0_9MICO</name>
<reference evidence="13" key="1">
    <citation type="journal article" date="2019" name="Int. J. Syst. Evol. Microbiol.">
        <title>The Global Catalogue of Microorganisms (GCM) 10K type strain sequencing project: providing services to taxonomists for standard genome sequencing and annotation.</title>
        <authorList>
            <consortium name="The Broad Institute Genomics Platform"/>
            <consortium name="The Broad Institute Genome Sequencing Center for Infectious Disease"/>
            <person name="Wu L."/>
            <person name="Ma J."/>
        </authorList>
    </citation>
    <scope>NUCLEOTIDE SEQUENCE [LARGE SCALE GENOMIC DNA]</scope>
    <source>
        <strain evidence="13">NBRC 106593</strain>
    </source>
</reference>
<evidence type="ECO:0000256" key="7">
    <source>
        <dbReference type="ARBA" id="ARBA00022777"/>
    </source>
</evidence>
<dbReference type="EC" id="2.7.13.3" evidence="3"/>
<dbReference type="CDD" id="cd00075">
    <property type="entry name" value="HATPase"/>
    <property type="match status" value="1"/>
</dbReference>
<evidence type="ECO:0000256" key="5">
    <source>
        <dbReference type="ARBA" id="ARBA00022553"/>
    </source>
</evidence>
<keyword evidence="7 12" id="KW-0418">Kinase</keyword>
<evidence type="ECO:0000256" key="10">
    <source>
        <dbReference type="SAM" id="Phobius"/>
    </source>
</evidence>